<dbReference type="Proteomes" id="UP000838821">
    <property type="component" value="Unassembled WGS sequence"/>
</dbReference>
<comment type="caution">
    <text evidence="1">The sequence shown here is derived from an EMBL/GenBank/DDBJ whole genome shotgun (WGS) entry which is preliminary data.</text>
</comment>
<protein>
    <recommendedName>
        <fullName evidence="3">DUF455 family protein</fullName>
    </recommendedName>
</protein>
<accession>A0ABM9CM08</accession>
<evidence type="ECO:0000313" key="2">
    <source>
        <dbReference type="Proteomes" id="UP000838821"/>
    </source>
</evidence>
<dbReference type="RefSeq" id="WP_236290589.1">
    <property type="nucleotide sequence ID" value="NZ_CAKMMW010000015.1"/>
</dbReference>
<sequence length="420" mass="48056">MISYAGIANPFGTGTYSVEMNSKLLRRYRYIHEQLFFCAAGQLPARENWHLKAALGKHLYEDAEAAGSLRRRIQELRTSPMLLQKQPNVTLALLFEELIHARSDLELLVGVYRVVKPALLKAVTQHMTDTQQLVDYPTVRLLKALSSDLREQIAWGEGMIETLQQEGESLELAAEFENRITGYLDAAGGISGEQGTSTHVPARWRSGKVYEMPKQAIRDVKKMGTPTMGRTAVPNLPEDPLKIRLIGMMKARQEEMSAVENLASVIYDQKLMPWEFYEDLARHLWDEVRHALFGQAALEAEGIDWMSLRQYVGGYDPLIEKLPAQRYALLSIGFEEKAMRRPGKIAEYEFCRDEAKHPLMERFQDYDWADEVTHAAFGRKWTPELFGEDLDYVRQVADVELAEREKLFQAWAKQQETGTQ</sequence>
<evidence type="ECO:0000313" key="1">
    <source>
        <dbReference type="EMBL" id="CAH1216694.1"/>
    </source>
</evidence>
<name>A0ABM9CM08_9BACL</name>
<gene>
    <name evidence="1" type="ORF">PAECIP111891_04444</name>
</gene>
<proteinExistence type="predicted"/>
<reference evidence="1" key="1">
    <citation type="submission" date="2022-01" db="EMBL/GenBank/DDBJ databases">
        <authorList>
            <person name="Criscuolo A."/>
        </authorList>
    </citation>
    <scope>NUCLEOTIDE SEQUENCE</scope>
    <source>
        <strain evidence="1">CIP111891</strain>
    </source>
</reference>
<evidence type="ECO:0008006" key="3">
    <source>
        <dbReference type="Google" id="ProtNLM"/>
    </source>
</evidence>
<dbReference type="EMBL" id="CAKMMW010000015">
    <property type="protein sequence ID" value="CAH1216694.1"/>
    <property type="molecule type" value="Genomic_DNA"/>
</dbReference>
<keyword evidence="2" id="KW-1185">Reference proteome</keyword>
<organism evidence="1 2">
    <name type="scientific">Paenibacillus allorhizoplanae</name>
    <dbReference type="NCBI Taxonomy" id="2905648"/>
    <lineage>
        <taxon>Bacteria</taxon>
        <taxon>Bacillati</taxon>
        <taxon>Bacillota</taxon>
        <taxon>Bacilli</taxon>
        <taxon>Bacillales</taxon>
        <taxon>Paenibacillaceae</taxon>
        <taxon>Paenibacillus</taxon>
    </lineage>
</organism>